<gene>
    <name evidence="6" type="primary">Nfu_g_1_016280</name>
    <name evidence="5" type="ORF">G4P62_019686</name>
</gene>
<keyword evidence="1" id="KW-0202">Cytokine</keyword>
<feature type="region of interest" description="Disordered" evidence="2">
    <location>
        <begin position="95"/>
        <end position="119"/>
    </location>
</feature>
<sequence>MTSALMGLLACLLVVSAQAQQSNRSNKCKCSSSLLARFNAKLIQGEPLVHQPSSFCPLMEIIITTKQGKEKCLDPKSQLGKFILMKKLKHREAGAAHLTTTSAQTSSSDSTRCHVASSK</sequence>
<dbReference type="EMBL" id="JAAVVJ010000019">
    <property type="protein sequence ID" value="KAF7200817.1"/>
    <property type="molecule type" value="Genomic_DNA"/>
</dbReference>
<dbReference type="PRINTS" id="PR00436">
    <property type="entry name" value="INTERLEUKIN8"/>
</dbReference>
<reference evidence="6" key="2">
    <citation type="submission" date="2016-06" db="EMBL/GenBank/DDBJ databases">
        <title>The genome of a short-lived fish provides insights into sex chromosome evolution and the genetic control of aging.</title>
        <authorList>
            <person name="Reichwald K."/>
            <person name="Felder M."/>
            <person name="Petzold A."/>
            <person name="Koch P."/>
            <person name="Groth M."/>
            <person name="Platzer M."/>
        </authorList>
    </citation>
    <scope>NUCLEOTIDE SEQUENCE</scope>
    <source>
        <tissue evidence="6">Brain</tissue>
    </source>
</reference>
<dbReference type="Pfam" id="PF00048">
    <property type="entry name" value="IL8"/>
    <property type="match status" value="1"/>
</dbReference>
<evidence type="ECO:0000256" key="3">
    <source>
        <dbReference type="SAM" id="SignalP"/>
    </source>
</evidence>
<dbReference type="KEGG" id="nfu:107373603"/>
<dbReference type="InterPro" id="IPR036048">
    <property type="entry name" value="Interleukin_8-like_sf"/>
</dbReference>
<keyword evidence="3" id="KW-0732">Signal</keyword>
<dbReference type="OMA" id="NTWSSTR"/>
<feature type="domain" description="Chemokine interleukin-8-like" evidence="4">
    <location>
        <begin position="25"/>
        <end position="88"/>
    </location>
</feature>
<evidence type="ECO:0000313" key="5">
    <source>
        <dbReference type="EMBL" id="KAF7200817.1"/>
    </source>
</evidence>
<dbReference type="EMBL" id="HADY01002812">
    <property type="protein sequence ID" value="SBP41297.1"/>
    <property type="molecule type" value="Transcribed_RNA"/>
</dbReference>
<dbReference type="Gene3D" id="2.40.50.40">
    <property type="match status" value="1"/>
</dbReference>
<reference evidence="5" key="3">
    <citation type="submission" date="2020-03" db="EMBL/GenBank/DDBJ databases">
        <title>Intra-Species Differences in Population Size shape Life History and Genome Evolution.</title>
        <authorList>
            <person name="Willemsen D."/>
            <person name="Cui R."/>
            <person name="Valenzano D.R."/>
        </authorList>
    </citation>
    <scope>NUCLEOTIDE SEQUENCE</scope>
    <source>
        <strain evidence="5">GRZ</strain>
        <tissue evidence="5">Whole</tissue>
    </source>
</reference>
<evidence type="ECO:0000313" key="6">
    <source>
        <dbReference type="EMBL" id="SBP41297.1"/>
    </source>
</evidence>
<feature type="chain" id="PRO_5008364622" evidence="3">
    <location>
        <begin position="20"/>
        <end position="119"/>
    </location>
</feature>
<reference evidence="6" key="1">
    <citation type="submission" date="2016-05" db="EMBL/GenBank/DDBJ databases">
        <authorList>
            <person name="Lavstsen T."/>
            <person name="Jespersen J.S."/>
        </authorList>
    </citation>
    <scope>NUCLEOTIDE SEQUENCE</scope>
    <source>
        <tissue evidence="6">Brain</tissue>
    </source>
</reference>
<dbReference type="Proteomes" id="UP000822369">
    <property type="component" value="Chromosome 19"/>
</dbReference>
<dbReference type="PANTHER" id="PTHR12015">
    <property type="entry name" value="SMALL INDUCIBLE CYTOKINE A"/>
    <property type="match status" value="1"/>
</dbReference>
<protein>
    <submittedName>
        <fullName evidence="5">Interleukin-8-like</fullName>
    </submittedName>
</protein>
<dbReference type="OrthoDB" id="8894385at2759"/>
<name>A0A1A7ZEP7_NOTFU</name>
<evidence type="ECO:0000259" key="4">
    <source>
        <dbReference type="SMART" id="SM00199"/>
    </source>
</evidence>
<accession>A0A1A7ZEP7</accession>
<dbReference type="SUPFAM" id="SSF54117">
    <property type="entry name" value="Interleukin 8-like chemokines"/>
    <property type="match status" value="1"/>
</dbReference>
<evidence type="ECO:0000256" key="2">
    <source>
        <dbReference type="SAM" id="MobiDB-lite"/>
    </source>
</evidence>
<dbReference type="GO" id="GO:0005615">
    <property type="term" value="C:extracellular space"/>
    <property type="evidence" value="ECO:0007669"/>
    <property type="project" value="UniProtKB-KW"/>
</dbReference>
<dbReference type="InterPro" id="IPR039809">
    <property type="entry name" value="Chemokine_b/g/d"/>
</dbReference>
<proteinExistence type="predicted"/>
<feature type="compositionally biased region" description="Low complexity" evidence="2">
    <location>
        <begin position="99"/>
        <end position="110"/>
    </location>
</feature>
<evidence type="ECO:0000256" key="1">
    <source>
        <dbReference type="ARBA" id="ARBA00022514"/>
    </source>
</evidence>
<feature type="signal peptide" evidence="3">
    <location>
        <begin position="1"/>
        <end position="19"/>
    </location>
</feature>
<organism evidence="6">
    <name type="scientific">Nothobranchius furzeri</name>
    <name type="common">Turquoise killifish</name>
    <dbReference type="NCBI Taxonomy" id="105023"/>
    <lineage>
        <taxon>Eukaryota</taxon>
        <taxon>Metazoa</taxon>
        <taxon>Chordata</taxon>
        <taxon>Craniata</taxon>
        <taxon>Vertebrata</taxon>
        <taxon>Euteleostomi</taxon>
        <taxon>Actinopterygii</taxon>
        <taxon>Neopterygii</taxon>
        <taxon>Teleostei</taxon>
        <taxon>Neoteleostei</taxon>
        <taxon>Acanthomorphata</taxon>
        <taxon>Ovalentaria</taxon>
        <taxon>Atherinomorphae</taxon>
        <taxon>Cyprinodontiformes</taxon>
        <taxon>Nothobranchiidae</taxon>
        <taxon>Nothobranchius</taxon>
    </lineage>
</organism>
<dbReference type="InterPro" id="IPR001811">
    <property type="entry name" value="Chemokine_IL8-like_dom"/>
</dbReference>
<dbReference type="GO" id="GO:0006955">
    <property type="term" value="P:immune response"/>
    <property type="evidence" value="ECO:0007669"/>
    <property type="project" value="InterPro"/>
</dbReference>
<dbReference type="SMART" id="SM00199">
    <property type="entry name" value="SCY"/>
    <property type="match status" value="1"/>
</dbReference>
<dbReference type="AlphaFoldDB" id="A0A1A7ZEP7"/>
<dbReference type="GO" id="GO:0008009">
    <property type="term" value="F:chemokine activity"/>
    <property type="evidence" value="ECO:0007669"/>
    <property type="project" value="InterPro"/>
</dbReference>